<evidence type="ECO:0000256" key="10">
    <source>
        <dbReference type="HAMAP-Rule" id="MF_00112"/>
    </source>
</evidence>
<feature type="binding site" evidence="10">
    <location>
        <position position="13"/>
    </location>
    <ligand>
        <name>sn-glycerol 1-phosphate</name>
        <dbReference type="ChEBI" id="CHEBI:57685"/>
    </ligand>
</feature>
<comment type="pathway">
    <text evidence="10">Membrane lipid metabolism; glycerophospholipid metabolism.</text>
</comment>
<protein>
    <recommendedName>
        <fullName evidence="10">Geranylgeranylglyceryl phosphate synthase</fullName>
        <shortName evidence="10">GGGP synthase</shortName>
        <shortName evidence="10">GGGPS</shortName>
        <ecNumber evidence="10">2.5.1.41</ecNumber>
    </recommendedName>
    <alternativeName>
        <fullName evidence="10">(S)-3-O-geranylgeranylglyceryl phosphate synthase</fullName>
    </alternativeName>
    <alternativeName>
        <fullName evidence="10">Phosphoglycerol geranylgeranyltransferase</fullName>
    </alternativeName>
</protein>
<dbReference type="AlphaFoldDB" id="A0ABD5ZLY8"/>
<dbReference type="GO" id="GO:0120536">
    <property type="term" value="F:heptaprenylglyceryl phosphate synthase activity"/>
    <property type="evidence" value="ECO:0007669"/>
    <property type="project" value="UniProtKB-ARBA"/>
</dbReference>
<dbReference type="HAMAP" id="MF_00112">
    <property type="entry name" value="GGGP_HepGP_synthase"/>
    <property type="match status" value="1"/>
</dbReference>
<comment type="cofactor">
    <cofactor evidence="10">
        <name>Mg(2+)</name>
        <dbReference type="ChEBI" id="CHEBI:18420"/>
    </cofactor>
</comment>
<dbReference type="InterPro" id="IPR038597">
    <property type="entry name" value="GGGP/HepGP_synthase_sf"/>
</dbReference>
<gene>
    <name evidence="11" type="ORF">ACFQJ4_03885</name>
</gene>
<name>A0ABD5ZLY8_9EURY</name>
<dbReference type="Proteomes" id="UP001596398">
    <property type="component" value="Unassembled WGS sequence"/>
</dbReference>
<dbReference type="SUPFAM" id="SSF51395">
    <property type="entry name" value="FMN-linked oxidoreductases"/>
    <property type="match status" value="1"/>
</dbReference>
<sequence>MTAPWDDWDHIVKLDPDKSLYGDETFDDVCATGTDAVEIGGTLGMTEEKMTRFVEPCIEACADHGIPCYIEPSHADVVVHDEALDGFLVPVVLNAGDTFWLTGAHQHWVREDRDIDWARTHTEAYIVMNPDSSVAEYTEADCDLDAADVAAYAEVAERMFGQEIVYVEYSGTFGDSEVVAAASEALDEATLFYGGGVGDYDAAYEMGRHADTVVVGDLIHDAGSDAVRETVEGARDGTRERVSARASE</sequence>
<dbReference type="RefSeq" id="WP_276235461.1">
    <property type="nucleotide sequence ID" value="NZ_CP119802.1"/>
</dbReference>
<evidence type="ECO:0000313" key="12">
    <source>
        <dbReference type="Proteomes" id="UP001596398"/>
    </source>
</evidence>
<keyword evidence="3 10" id="KW-0808">Transferase</keyword>
<comment type="caution">
    <text evidence="10">Lacks conserved residue(s) required for the propagation of feature annotation.</text>
</comment>
<comment type="similarity">
    <text evidence="10">Belongs to the GGGP/HepGP synthase family. Group I subfamily.</text>
</comment>
<accession>A0ABD5ZLY8</accession>
<feature type="binding site" evidence="10">
    <location>
        <position position="196"/>
    </location>
    <ligand>
        <name>sn-glycerol 1-phosphate</name>
        <dbReference type="ChEBI" id="CHEBI:57685"/>
    </ligand>
</feature>
<evidence type="ECO:0000256" key="6">
    <source>
        <dbReference type="ARBA" id="ARBA00023098"/>
    </source>
</evidence>
<dbReference type="InterPro" id="IPR008205">
    <property type="entry name" value="GGGP_HepGP_synthase"/>
</dbReference>
<dbReference type="NCBIfam" id="TIGR04147">
    <property type="entry name" value="GGGPS_Halobact"/>
    <property type="match status" value="1"/>
</dbReference>
<comment type="function">
    <text evidence="10">Prenyltransferase that catalyzes the transfer of the geranylgeranyl moiety of geranylgeranyl diphosphate (GGPP) to the C3 hydroxyl of sn-glycerol-1-phosphate (G1P). This reaction is the first ether-bond-formation step in the biosynthesis of archaeal membrane lipids.</text>
</comment>
<evidence type="ECO:0000256" key="4">
    <source>
        <dbReference type="ARBA" id="ARBA00022723"/>
    </source>
</evidence>
<dbReference type="EMBL" id="JBHTAP010000001">
    <property type="protein sequence ID" value="MFC7234453.1"/>
    <property type="molecule type" value="Genomic_DNA"/>
</dbReference>
<feature type="binding site" evidence="10">
    <location>
        <begin position="216"/>
        <end position="217"/>
    </location>
    <ligand>
        <name>sn-glycerol 1-phosphate</name>
        <dbReference type="ChEBI" id="CHEBI:57685"/>
    </ligand>
</feature>
<evidence type="ECO:0000313" key="11">
    <source>
        <dbReference type="EMBL" id="MFC7234453.1"/>
    </source>
</evidence>
<dbReference type="CDD" id="cd02812">
    <property type="entry name" value="PcrB_like"/>
    <property type="match status" value="1"/>
</dbReference>
<dbReference type="NCBIfam" id="TIGR01768">
    <property type="entry name" value="GGGP-family"/>
    <property type="match status" value="1"/>
</dbReference>
<dbReference type="InterPro" id="IPR039074">
    <property type="entry name" value="GGGP/HepGP_synthase_I"/>
</dbReference>
<dbReference type="GO" id="GO:0000287">
    <property type="term" value="F:magnesium ion binding"/>
    <property type="evidence" value="ECO:0007669"/>
    <property type="project" value="UniProtKB-UniRule"/>
</dbReference>
<keyword evidence="12" id="KW-1185">Reference proteome</keyword>
<evidence type="ECO:0000256" key="3">
    <source>
        <dbReference type="ARBA" id="ARBA00022679"/>
    </source>
</evidence>
<reference evidence="11 12" key="1">
    <citation type="journal article" date="2019" name="Int. J. Syst. Evol. Microbiol.">
        <title>The Global Catalogue of Microorganisms (GCM) 10K type strain sequencing project: providing services to taxonomists for standard genome sequencing and annotation.</title>
        <authorList>
            <consortium name="The Broad Institute Genomics Platform"/>
            <consortium name="The Broad Institute Genome Sequencing Center for Infectious Disease"/>
            <person name="Wu L."/>
            <person name="Ma J."/>
        </authorList>
    </citation>
    <scope>NUCLEOTIDE SEQUENCE [LARGE SCALE GENOMIC DNA]</scope>
    <source>
        <strain evidence="11 12">DT85</strain>
    </source>
</reference>
<dbReference type="PANTHER" id="PTHR40029:SF2">
    <property type="entry name" value="HEPTAPRENYLGLYCERYL PHOSPHATE SYNTHASE"/>
    <property type="match status" value="1"/>
</dbReference>
<dbReference type="EC" id="2.5.1.41" evidence="10"/>
<keyword evidence="1 10" id="KW-0963">Cytoplasm</keyword>
<comment type="subcellular location">
    <subcellularLocation>
        <location evidence="10">Cytoplasm</location>
    </subcellularLocation>
</comment>
<comment type="catalytic activity">
    <reaction evidence="9 10">
        <text>sn-glycerol 1-phosphate + (2E,6E,10E)-geranylgeranyl diphosphate = sn-3-O-(geranylgeranyl)glycerol 1-phosphate + diphosphate</text>
        <dbReference type="Rhea" id="RHEA:23404"/>
        <dbReference type="ChEBI" id="CHEBI:33019"/>
        <dbReference type="ChEBI" id="CHEBI:57677"/>
        <dbReference type="ChEBI" id="CHEBI:57685"/>
        <dbReference type="ChEBI" id="CHEBI:58756"/>
        <dbReference type="EC" id="2.5.1.41"/>
    </reaction>
</comment>
<dbReference type="GO" id="GO:0047294">
    <property type="term" value="F:phosphoglycerol geranylgeranyltransferase activity"/>
    <property type="evidence" value="ECO:0007669"/>
    <property type="project" value="UniProtKB-UniRule"/>
</dbReference>
<evidence type="ECO:0000256" key="7">
    <source>
        <dbReference type="ARBA" id="ARBA00023209"/>
    </source>
</evidence>
<proteinExistence type="inferred from homology"/>
<comment type="caution">
    <text evidence="11">The sequence shown here is derived from an EMBL/GenBank/DDBJ whole genome shotgun (WGS) entry which is preliminary data.</text>
</comment>
<organism evidence="11 12">
    <name type="scientific">Halosegnis marinus</name>
    <dbReference type="NCBI Taxonomy" id="3034023"/>
    <lineage>
        <taxon>Archaea</taxon>
        <taxon>Methanobacteriati</taxon>
        <taxon>Methanobacteriota</taxon>
        <taxon>Stenosarchaea group</taxon>
        <taxon>Halobacteria</taxon>
        <taxon>Halobacteriales</taxon>
        <taxon>Natronomonadaceae</taxon>
        <taxon>Halosegnis</taxon>
    </lineage>
</organism>
<dbReference type="InterPro" id="IPR026417">
    <property type="entry name" value="GGGPS_halobacteria"/>
</dbReference>
<feature type="binding site" evidence="10">
    <location>
        <begin position="166"/>
        <end position="171"/>
    </location>
    <ligand>
        <name>sn-glycerol 1-phosphate</name>
        <dbReference type="ChEBI" id="CHEBI:57685"/>
    </ligand>
</feature>
<keyword evidence="5 10" id="KW-0460">Magnesium</keyword>
<dbReference type="NCBIfam" id="NF003199">
    <property type="entry name" value="PRK04169.1-3"/>
    <property type="match status" value="1"/>
</dbReference>
<keyword evidence="6 10" id="KW-0443">Lipid metabolism</keyword>
<evidence type="ECO:0000256" key="1">
    <source>
        <dbReference type="ARBA" id="ARBA00022490"/>
    </source>
</evidence>
<feature type="binding site" evidence="10">
    <location>
        <position position="15"/>
    </location>
    <ligand>
        <name>Mg(2+)</name>
        <dbReference type="ChEBI" id="CHEBI:18420"/>
    </ligand>
</feature>
<keyword evidence="2 10" id="KW-0444">Lipid biosynthesis</keyword>
<keyword evidence="8 10" id="KW-1208">Phospholipid metabolism</keyword>
<keyword evidence="4 10" id="KW-0479">Metal-binding</keyword>
<keyword evidence="7 10" id="KW-0594">Phospholipid biosynthesis</keyword>
<dbReference type="Gene3D" id="3.20.20.390">
    <property type="entry name" value="FMN-linked oxidoreductases"/>
    <property type="match status" value="1"/>
</dbReference>
<evidence type="ECO:0000256" key="9">
    <source>
        <dbReference type="ARBA" id="ARBA00047288"/>
    </source>
</evidence>
<evidence type="ECO:0000256" key="5">
    <source>
        <dbReference type="ARBA" id="ARBA00022842"/>
    </source>
</evidence>
<evidence type="ECO:0000256" key="8">
    <source>
        <dbReference type="ARBA" id="ARBA00023264"/>
    </source>
</evidence>
<dbReference type="PANTHER" id="PTHR40029">
    <property type="match status" value="1"/>
</dbReference>
<dbReference type="Pfam" id="PF01884">
    <property type="entry name" value="PcrB"/>
    <property type="match status" value="1"/>
</dbReference>
<dbReference type="GO" id="GO:0046474">
    <property type="term" value="P:glycerophospholipid biosynthetic process"/>
    <property type="evidence" value="ECO:0007669"/>
    <property type="project" value="UniProtKB-UniRule"/>
</dbReference>
<feature type="binding site" evidence="10">
    <location>
        <position position="42"/>
    </location>
    <ligand>
        <name>Mg(2+)</name>
        <dbReference type="ChEBI" id="CHEBI:18420"/>
    </ligand>
</feature>
<evidence type="ECO:0000256" key="2">
    <source>
        <dbReference type="ARBA" id="ARBA00022516"/>
    </source>
</evidence>
<dbReference type="GeneID" id="79266120"/>
<dbReference type="GO" id="GO:0005737">
    <property type="term" value="C:cytoplasm"/>
    <property type="evidence" value="ECO:0007669"/>
    <property type="project" value="UniProtKB-SubCell"/>
</dbReference>